<keyword evidence="3" id="KW-1185">Reference proteome</keyword>
<organism evidence="2 3">
    <name type="scientific">Caerostris extrusa</name>
    <name type="common">Bark spider</name>
    <name type="synonym">Caerostris bankana</name>
    <dbReference type="NCBI Taxonomy" id="172846"/>
    <lineage>
        <taxon>Eukaryota</taxon>
        <taxon>Metazoa</taxon>
        <taxon>Ecdysozoa</taxon>
        <taxon>Arthropoda</taxon>
        <taxon>Chelicerata</taxon>
        <taxon>Arachnida</taxon>
        <taxon>Araneae</taxon>
        <taxon>Araneomorphae</taxon>
        <taxon>Entelegynae</taxon>
        <taxon>Araneoidea</taxon>
        <taxon>Araneidae</taxon>
        <taxon>Caerostris</taxon>
    </lineage>
</organism>
<comment type="caution">
    <text evidence="2">The sequence shown here is derived from an EMBL/GenBank/DDBJ whole genome shotgun (WGS) entry which is preliminary data.</text>
</comment>
<dbReference type="EMBL" id="BPLR01010580">
    <property type="protein sequence ID" value="GIY40214.1"/>
    <property type="molecule type" value="Genomic_DNA"/>
</dbReference>
<feature type="region of interest" description="Disordered" evidence="1">
    <location>
        <begin position="1"/>
        <end position="26"/>
    </location>
</feature>
<gene>
    <name evidence="2" type="ORF">CEXT_687551</name>
</gene>
<dbReference type="AlphaFoldDB" id="A0AAV4T3B0"/>
<evidence type="ECO:0000313" key="3">
    <source>
        <dbReference type="Proteomes" id="UP001054945"/>
    </source>
</evidence>
<proteinExistence type="predicted"/>
<dbReference type="Proteomes" id="UP001054945">
    <property type="component" value="Unassembled WGS sequence"/>
</dbReference>
<feature type="compositionally biased region" description="Polar residues" evidence="1">
    <location>
        <begin position="15"/>
        <end position="26"/>
    </location>
</feature>
<protein>
    <submittedName>
        <fullName evidence="2">Uncharacterized protein</fullName>
    </submittedName>
</protein>
<accession>A0AAV4T3B0</accession>
<evidence type="ECO:0000313" key="2">
    <source>
        <dbReference type="EMBL" id="GIY40214.1"/>
    </source>
</evidence>
<reference evidence="2 3" key="1">
    <citation type="submission" date="2021-06" db="EMBL/GenBank/DDBJ databases">
        <title>Caerostris extrusa draft genome.</title>
        <authorList>
            <person name="Kono N."/>
            <person name="Arakawa K."/>
        </authorList>
    </citation>
    <scope>NUCLEOTIDE SEQUENCE [LARGE SCALE GENOMIC DNA]</scope>
</reference>
<name>A0AAV4T3B0_CAEEX</name>
<evidence type="ECO:0000256" key="1">
    <source>
        <dbReference type="SAM" id="MobiDB-lite"/>
    </source>
</evidence>
<sequence length="176" mass="20378">MKNIQKTESCKPKPSVSQKESPFKHTTQYQNDYKRLRQTKSKLLQPVNLLQPILHFSIASLPNTTTPHHITVPRAELPFTFGKDVEKRRNLWFTALLPFRWKTQLVTAQSFITKIPVEQKRTIWDPNHRIYKITAENANVPCTGLANDEKDKICNRIKCGEDICSSVEKENCAPYL</sequence>